<dbReference type="Proteomes" id="UP000240883">
    <property type="component" value="Unassembled WGS sequence"/>
</dbReference>
<evidence type="ECO:0000313" key="2">
    <source>
        <dbReference type="EMBL" id="PSN69917.1"/>
    </source>
</evidence>
<evidence type="ECO:0000256" key="1">
    <source>
        <dbReference type="SAM" id="MobiDB-lite"/>
    </source>
</evidence>
<feature type="compositionally biased region" description="Low complexity" evidence="1">
    <location>
        <begin position="65"/>
        <end position="81"/>
    </location>
</feature>
<keyword evidence="3" id="KW-1185">Reference proteome</keyword>
<gene>
    <name evidence="2" type="ORF">BS50DRAFT_299924</name>
</gene>
<feature type="compositionally biased region" description="Basic and acidic residues" evidence="1">
    <location>
        <begin position="52"/>
        <end position="63"/>
    </location>
</feature>
<feature type="compositionally biased region" description="Low complexity" evidence="1">
    <location>
        <begin position="27"/>
        <end position="40"/>
    </location>
</feature>
<proteinExistence type="predicted"/>
<feature type="compositionally biased region" description="Polar residues" evidence="1">
    <location>
        <begin position="41"/>
        <end position="51"/>
    </location>
</feature>
<reference evidence="2 3" key="1">
    <citation type="journal article" date="2018" name="Front. Microbiol.">
        <title>Genome-Wide Analysis of Corynespora cassiicola Leaf Fall Disease Putative Effectors.</title>
        <authorList>
            <person name="Lopez D."/>
            <person name="Ribeiro S."/>
            <person name="Label P."/>
            <person name="Fumanal B."/>
            <person name="Venisse J.S."/>
            <person name="Kohler A."/>
            <person name="de Oliveira R.R."/>
            <person name="Labutti K."/>
            <person name="Lipzen A."/>
            <person name="Lail K."/>
            <person name="Bauer D."/>
            <person name="Ohm R.A."/>
            <person name="Barry K.W."/>
            <person name="Spatafora J."/>
            <person name="Grigoriev I.V."/>
            <person name="Martin F.M."/>
            <person name="Pujade-Renaud V."/>
        </authorList>
    </citation>
    <scope>NUCLEOTIDE SEQUENCE [LARGE SCALE GENOMIC DNA]</scope>
    <source>
        <strain evidence="2 3">Philippines</strain>
    </source>
</reference>
<feature type="region of interest" description="Disordered" evidence="1">
    <location>
        <begin position="1"/>
        <end position="91"/>
    </location>
</feature>
<sequence>MRAPLKTNPASPATFSTDRARTRMRLSPTPSGSPTITTLSVQSGKQVSHSLNHSDHMSRRKNPDQTPSRSRSPTPQPSTRPKCNQLRTPPSMQPTIPMQIHSLAAVVDAAAALGAVVVVLVDEDDGGLHFGREWVWEFLERGLKYFACKCVGCEWSEIVA</sequence>
<organism evidence="2 3">
    <name type="scientific">Corynespora cassiicola Philippines</name>
    <dbReference type="NCBI Taxonomy" id="1448308"/>
    <lineage>
        <taxon>Eukaryota</taxon>
        <taxon>Fungi</taxon>
        <taxon>Dikarya</taxon>
        <taxon>Ascomycota</taxon>
        <taxon>Pezizomycotina</taxon>
        <taxon>Dothideomycetes</taxon>
        <taxon>Pleosporomycetidae</taxon>
        <taxon>Pleosporales</taxon>
        <taxon>Corynesporascaceae</taxon>
        <taxon>Corynespora</taxon>
    </lineage>
</organism>
<evidence type="ECO:0000313" key="3">
    <source>
        <dbReference type="Proteomes" id="UP000240883"/>
    </source>
</evidence>
<feature type="compositionally biased region" description="Polar residues" evidence="1">
    <location>
        <begin position="8"/>
        <end position="17"/>
    </location>
</feature>
<dbReference type="EMBL" id="KZ678132">
    <property type="protein sequence ID" value="PSN69917.1"/>
    <property type="molecule type" value="Genomic_DNA"/>
</dbReference>
<dbReference type="AlphaFoldDB" id="A0A2T2NWX1"/>
<protein>
    <submittedName>
        <fullName evidence="2">Uncharacterized protein</fullName>
    </submittedName>
</protein>
<name>A0A2T2NWX1_CORCC</name>
<accession>A0A2T2NWX1</accession>